<gene>
    <name evidence="2" type="ORF">IQ22_04335</name>
</gene>
<accession>A0A562PS32</accession>
<dbReference type="Gene3D" id="3.20.20.80">
    <property type="entry name" value="Glycosidases"/>
    <property type="match status" value="1"/>
</dbReference>
<organism evidence="2 3">
    <name type="scientific">Pseudomonas duriflava</name>
    <dbReference type="NCBI Taxonomy" id="459528"/>
    <lineage>
        <taxon>Bacteria</taxon>
        <taxon>Pseudomonadati</taxon>
        <taxon>Pseudomonadota</taxon>
        <taxon>Gammaproteobacteria</taxon>
        <taxon>Pseudomonadales</taxon>
        <taxon>Pseudomonadaceae</taxon>
        <taxon>Pseudomonas</taxon>
    </lineage>
</organism>
<keyword evidence="3" id="KW-1185">Reference proteome</keyword>
<evidence type="ECO:0008006" key="4">
    <source>
        <dbReference type="Google" id="ProtNLM"/>
    </source>
</evidence>
<comment type="caution">
    <text evidence="2">The sequence shown here is derived from an EMBL/GenBank/DDBJ whole genome shotgun (WGS) entry which is preliminary data.</text>
</comment>
<sequence length="440" mass="49738">MLMRILLVGLCWASLQVAAADSEGPTSENRFIVGVITHFLNAWHPANPDSAMQLIKDAHITAMRADAFWSVAEKTPGVLVMDPTWRAYREAALKQQLGMMLILGYGNEYYGNGAKPRSPNMQDRFVRYVDFIARSFVNDVDFYEIWNEWDVENPKDPIFTRDYVSLVEKSARQIRKRDPRAKVIAGAVTTLGIESGFVERMIDNGILESVDGLSLHPYVHCRRPAQTTPEAWIEWMRQVDQSITSRAGRPVPLYLTEMAWPAHRGPCGIDERQQAAYLVRSFLLARTLPSIKGMWWYDFKNDGTDKHEQEHNFGLLDNQFEPKPAYRTLASISRIVSDYTFEGRVTALNPDTYLLRFTYGNDEVLAAWTSGKNTQITLETERSDAGALDIIDTEQDGSTLIPTAQWQCPDAPSLPCATQLTIGPFPQLIRTQGGFPVNVR</sequence>
<dbReference type="GO" id="GO:0004553">
    <property type="term" value="F:hydrolase activity, hydrolyzing O-glycosyl compounds"/>
    <property type="evidence" value="ECO:0007669"/>
    <property type="project" value="TreeGrafter"/>
</dbReference>
<feature type="signal peptide" evidence="1">
    <location>
        <begin position="1"/>
        <end position="19"/>
    </location>
</feature>
<proteinExistence type="predicted"/>
<evidence type="ECO:0000313" key="3">
    <source>
        <dbReference type="Proteomes" id="UP000316905"/>
    </source>
</evidence>
<dbReference type="SUPFAM" id="SSF51445">
    <property type="entry name" value="(Trans)glycosidases"/>
    <property type="match status" value="1"/>
</dbReference>
<dbReference type="RefSeq" id="WP_244309343.1">
    <property type="nucleotide sequence ID" value="NZ_VLKY01000024.1"/>
</dbReference>
<dbReference type="PANTHER" id="PTHR12631">
    <property type="entry name" value="ALPHA-L-IDURONIDASE"/>
    <property type="match status" value="1"/>
</dbReference>
<dbReference type="InterPro" id="IPR017853">
    <property type="entry name" value="GH"/>
</dbReference>
<protein>
    <recommendedName>
        <fullName evidence="4">Cellulase (Glycosyl hydrolase family 5)</fullName>
    </recommendedName>
</protein>
<reference evidence="2 3" key="1">
    <citation type="journal article" date="2015" name="Stand. Genomic Sci.">
        <title>Genomic Encyclopedia of Bacterial and Archaeal Type Strains, Phase III: the genomes of soil and plant-associated and newly described type strains.</title>
        <authorList>
            <person name="Whitman W.B."/>
            <person name="Woyke T."/>
            <person name="Klenk H.P."/>
            <person name="Zhou Y."/>
            <person name="Lilburn T.G."/>
            <person name="Beck B.J."/>
            <person name="De Vos P."/>
            <person name="Vandamme P."/>
            <person name="Eisen J.A."/>
            <person name="Garrity G."/>
            <person name="Hugenholtz P."/>
            <person name="Kyrpides N.C."/>
        </authorList>
    </citation>
    <scope>NUCLEOTIDE SEQUENCE [LARGE SCALE GENOMIC DNA]</scope>
    <source>
        <strain evidence="2 3">CGMCC 1.6858</strain>
    </source>
</reference>
<dbReference type="InterPro" id="IPR051923">
    <property type="entry name" value="Glycosyl_Hydrolase_39"/>
</dbReference>
<evidence type="ECO:0000256" key="1">
    <source>
        <dbReference type="SAM" id="SignalP"/>
    </source>
</evidence>
<dbReference type="Proteomes" id="UP000316905">
    <property type="component" value="Unassembled WGS sequence"/>
</dbReference>
<dbReference type="EMBL" id="VLKY01000024">
    <property type="protein sequence ID" value="TWI47271.1"/>
    <property type="molecule type" value="Genomic_DNA"/>
</dbReference>
<feature type="chain" id="PRO_5022244925" description="Cellulase (Glycosyl hydrolase family 5)" evidence="1">
    <location>
        <begin position="20"/>
        <end position="440"/>
    </location>
</feature>
<name>A0A562PS32_9PSED</name>
<dbReference type="AlphaFoldDB" id="A0A562PS32"/>
<dbReference type="PANTHER" id="PTHR12631:SF10">
    <property type="entry name" value="BETA-XYLOSIDASE-LIKE PROTEIN-RELATED"/>
    <property type="match status" value="1"/>
</dbReference>
<keyword evidence="1" id="KW-0732">Signal</keyword>
<evidence type="ECO:0000313" key="2">
    <source>
        <dbReference type="EMBL" id="TWI47271.1"/>
    </source>
</evidence>